<evidence type="ECO:0000256" key="1">
    <source>
        <dbReference type="SAM" id="MobiDB-lite"/>
    </source>
</evidence>
<reference evidence="2" key="1">
    <citation type="submission" date="2019-08" db="EMBL/GenBank/DDBJ databases">
        <authorList>
            <person name="Kucharzyk K."/>
            <person name="Murdoch R.W."/>
            <person name="Higgins S."/>
            <person name="Loffler F."/>
        </authorList>
    </citation>
    <scope>NUCLEOTIDE SEQUENCE</scope>
</reference>
<sequence>MGRPASAPPINGPNAPTDHDTRITTRPVHSMRTMSASLNGSEYRVAAMFIGAGSAPAQQGLPERQNVAGNRVLRGFGVAAHQGVENALVFALHLRHMPGLG</sequence>
<evidence type="ECO:0000313" key="2">
    <source>
        <dbReference type="EMBL" id="MPM79050.1"/>
    </source>
</evidence>
<feature type="region of interest" description="Disordered" evidence="1">
    <location>
        <begin position="1"/>
        <end position="26"/>
    </location>
</feature>
<dbReference type="AlphaFoldDB" id="A0A645CPN1"/>
<organism evidence="2">
    <name type="scientific">bioreactor metagenome</name>
    <dbReference type="NCBI Taxonomy" id="1076179"/>
    <lineage>
        <taxon>unclassified sequences</taxon>
        <taxon>metagenomes</taxon>
        <taxon>ecological metagenomes</taxon>
    </lineage>
</organism>
<dbReference type="EMBL" id="VSSQ01029081">
    <property type="protein sequence ID" value="MPM79050.1"/>
    <property type="molecule type" value="Genomic_DNA"/>
</dbReference>
<gene>
    <name evidence="2" type="ORF">SDC9_126081</name>
</gene>
<comment type="caution">
    <text evidence="2">The sequence shown here is derived from an EMBL/GenBank/DDBJ whole genome shotgun (WGS) entry which is preliminary data.</text>
</comment>
<accession>A0A645CPN1</accession>
<feature type="compositionally biased region" description="Pro residues" evidence="1">
    <location>
        <begin position="1"/>
        <end position="11"/>
    </location>
</feature>
<protein>
    <submittedName>
        <fullName evidence="2">Uncharacterized protein</fullName>
    </submittedName>
</protein>
<proteinExistence type="predicted"/>
<name>A0A645CPN1_9ZZZZ</name>